<feature type="region of interest" description="Disordered" evidence="1">
    <location>
        <begin position="47"/>
        <end position="114"/>
    </location>
</feature>
<organism evidence="3 4">
    <name type="scientific">Streptomyces tremellae</name>
    <dbReference type="NCBI Taxonomy" id="1124239"/>
    <lineage>
        <taxon>Bacteria</taxon>
        <taxon>Bacillati</taxon>
        <taxon>Actinomycetota</taxon>
        <taxon>Actinomycetes</taxon>
        <taxon>Kitasatosporales</taxon>
        <taxon>Streptomycetaceae</taxon>
        <taxon>Streptomyces</taxon>
    </lineage>
</organism>
<keyword evidence="2" id="KW-0472">Membrane</keyword>
<feature type="transmembrane region" description="Helical" evidence="2">
    <location>
        <begin position="20"/>
        <end position="43"/>
    </location>
</feature>
<dbReference type="InterPro" id="IPR045513">
    <property type="entry name" value="DUF6479"/>
</dbReference>
<evidence type="ECO:0000313" key="4">
    <source>
        <dbReference type="Proteomes" id="UP001499884"/>
    </source>
</evidence>
<evidence type="ECO:0008006" key="5">
    <source>
        <dbReference type="Google" id="ProtNLM"/>
    </source>
</evidence>
<proteinExistence type="predicted"/>
<evidence type="ECO:0000256" key="1">
    <source>
        <dbReference type="SAM" id="MobiDB-lite"/>
    </source>
</evidence>
<feature type="compositionally biased region" description="Basic and acidic residues" evidence="1">
    <location>
        <begin position="81"/>
        <end position="106"/>
    </location>
</feature>
<keyword evidence="2" id="KW-1133">Transmembrane helix</keyword>
<accession>A0ABP7FUF4</accession>
<dbReference type="Proteomes" id="UP001499884">
    <property type="component" value="Unassembled WGS sequence"/>
</dbReference>
<evidence type="ECO:0000256" key="2">
    <source>
        <dbReference type="SAM" id="Phobius"/>
    </source>
</evidence>
<dbReference type="Pfam" id="PF20087">
    <property type="entry name" value="DUF6479"/>
    <property type="match status" value="1"/>
</dbReference>
<reference evidence="4" key="1">
    <citation type="journal article" date="2019" name="Int. J. Syst. Evol. Microbiol.">
        <title>The Global Catalogue of Microorganisms (GCM) 10K type strain sequencing project: providing services to taxonomists for standard genome sequencing and annotation.</title>
        <authorList>
            <consortium name="The Broad Institute Genomics Platform"/>
            <consortium name="The Broad Institute Genome Sequencing Center for Infectious Disease"/>
            <person name="Wu L."/>
            <person name="Ma J."/>
        </authorList>
    </citation>
    <scope>NUCLEOTIDE SEQUENCE [LARGE SCALE GENOMIC DNA]</scope>
    <source>
        <strain evidence="4">JCM 30846</strain>
    </source>
</reference>
<evidence type="ECO:0000313" key="3">
    <source>
        <dbReference type="EMBL" id="GAA3748593.1"/>
    </source>
</evidence>
<keyword evidence="2" id="KW-0812">Transmembrane</keyword>
<comment type="caution">
    <text evidence="3">The sequence shown here is derived from an EMBL/GenBank/DDBJ whole genome shotgun (WGS) entry which is preliminary data.</text>
</comment>
<keyword evidence="4" id="KW-1185">Reference proteome</keyword>
<protein>
    <recommendedName>
        <fullName evidence="5">Secreted protein</fullName>
    </recommendedName>
</protein>
<name>A0ABP7FUF4_9ACTN</name>
<dbReference type="RefSeq" id="WP_345652001.1">
    <property type="nucleotide sequence ID" value="NZ_BAABEP010000047.1"/>
</dbReference>
<dbReference type="EMBL" id="BAABEP010000047">
    <property type="protein sequence ID" value="GAA3748593.1"/>
    <property type="molecule type" value="Genomic_DNA"/>
</dbReference>
<feature type="compositionally biased region" description="Basic and acidic residues" evidence="1">
    <location>
        <begin position="47"/>
        <end position="67"/>
    </location>
</feature>
<gene>
    <name evidence="3" type="ORF">GCM10023082_50980</name>
</gene>
<sequence>MNAPHTLHAQDIVLAAGNSAGVWAFVIGLVVVVILVGGFWLGFRRRSEFNRHPGPNDHPRRPEHQSHVEGSADANENFPDDGGRLLPHELGGHGEEVKPRDEHGEKPQGPPPLA</sequence>